<feature type="region of interest" description="Disordered" evidence="7">
    <location>
        <begin position="221"/>
        <end position="254"/>
    </location>
</feature>
<dbReference type="InterPro" id="IPR051320">
    <property type="entry name" value="Viral_Replic_Matur_Polypro"/>
</dbReference>
<feature type="compositionally biased region" description="Polar residues" evidence="7">
    <location>
        <begin position="221"/>
        <end position="230"/>
    </location>
</feature>
<evidence type="ECO:0000256" key="2">
    <source>
        <dbReference type="ARBA" id="ARBA00022695"/>
    </source>
</evidence>
<comment type="caution">
    <text evidence="9">The sequence shown here is derived from an EMBL/GenBank/DDBJ whole genome shotgun (WGS) entry which is preliminary data.</text>
</comment>
<dbReference type="Gene3D" id="3.10.20.370">
    <property type="match status" value="1"/>
</dbReference>
<sequence length="476" mass="54483">MVNSLVLALPNFGEEFVIETDASGVGIGAVLQQQGHPVAYLSKTLATKHQSLSAYEKELLVVVMALQKWRGYLLDRHFKIKTDHFNLKYMLDQRITTPFQVERPAELFSLLTSGVSNELMDGVINTWTNDENLQKVVAGLRNKTLTATKYEWVNGQLRKKGKWVVGKDEALRTKLIAHFHGFVCDAEGLIAATLFKLLERRMAKQENRVVSIERFLNRSADQPNETNINDPESDDGSVETPLVSPFPHSDNDPDDEEVLNDLIEYENAGTLRRERIINSLDGDDLAFKCMIGFRKFTAYLDPFLPMNIISRKVYNIIMVYRLEGTGKNLVAIVRDVYVFVGSFTYITDFVVLEDIGEFILSDMAEVLMGRPFRKNTKLKYDVAKGLVSFTKIFDTYTYRMPRTKPRLKNFNCSKVPSLLELRQNDLMNGVRHPYEKNKFMYKNCLNLGPEYQGNESMKEWLIRGHVIFDEKKLGGS</sequence>
<keyword evidence="6" id="KW-0695">RNA-directed DNA polymerase</keyword>
<evidence type="ECO:0000256" key="6">
    <source>
        <dbReference type="ARBA" id="ARBA00022918"/>
    </source>
</evidence>
<evidence type="ECO:0000256" key="7">
    <source>
        <dbReference type="SAM" id="MobiDB-lite"/>
    </source>
</evidence>
<evidence type="ECO:0000256" key="3">
    <source>
        <dbReference type="ARBA" id="ARBA00022722"/>
    </source>
</evidence>
<evidence type="ECO:0000256" key="1">
    <source>
        <dbReference type="ARBA" id="ARBA00022679"/>
    </source>
</evidence>
<protein>
    <submittedName>
        <fullName evidence="9">Homeodomain-like protein</fullName>
    </submittedName>
</protein>
<reference evidence="9" key="2">
    <citation type="submission" date="2022-01" db="EMBL/GenBank/DDBJ databases">
        <authorList>
            <person name="Yamashiro T."/>
            <person name="Shiraishi A."/>
            <person name="Satake H."/>
            <person name="Nakayama K."/>
        </authorList>
    </citation>
    <scope>NUCLEOTIDE SEQUENCE</scope>
</reference>
<keyword evidence="3" id="KW-0540">Nuclease</keyword>
<feature type="domain" description="Reverse transcriptase RNase H-like" evidence="8">
    <location>
        <begin position="12"/>
        <end position="95"/>
    </location>
</feature>
<evidence type="ECO:0000256" key="4">
    <source>
        <dbReference type="ARBA" id="ARBA00022759"/>
    </source>
</evidence>
<proteinExistence type="predicted"/>
<evidence type="ECO:0000256" key="5">
    <source>
        <dbReference type="ARBA" id="ARBA00022801"/>
    </source>
</evidence>
<keyword evidence="2" id="KW-0548">Nucleotidyltransferase</keyword>
<name>A0ABQ5DAC9_9ASTR</name>
<evidence type="ECO:0000313" key="9">
    <source>
        <dbReference type="EMBL" id="GJT36215.1"/>
    </source>
</evidence>
<dbReference type="PANTHER" id="PTHR33064:SF40">
    <property type="entry name" value="REVERSE TRANSCRIPTASE_RETROTRANSPOSON-DERIVED PROTEIN RNASE H-LIKE DOMAIN-CONTAINING PROTEIN"/>
    <property type="match status" value="1"/>
</dbReference>
<keyword evidence="1" id="KW-0808">Transferase</keyword>
<organism evidence="9 10">
    <name type="scientific">Tanacetum coccineum</name>
    <dbReference type="NCBI Taxonomy" id="301880"/>
    <lineage>
        <taxon>Eukaryota</taxon>
        <taxon>Viridiplantae</taxon>
        <taxon>Streptophyta</taxon>
        <taxon>Embryophyta</taxon>
        <taxon>Tracheophyta</taxon>
        <taxon>Spermatophyta</taxon>
        <taxon>Magnoliopsida</taxon>
        <taxon>eudicotyledons</taxon>
        <taxon>Gunneridae</taxon>
        <taxon>Pentapetalae</taxon>
        <taxon>asterids</taxon>
        <taxon>campanulids</taxon>
        <taxon>Asterales</taxon>
        <taxon>Asteraceae</taxon>
        <taxon>Asteroideae</taxon>
        <taxon>Anthemideae</taxon>
        <taxon>Anthemidinae</taxon>
        <taxon>Tanacetum</taxon>
    </lineage>
</organism>
<dbReference type="CDD" id="cd09274">
    <property type="entry name" value="RNase_HI_RT_Ty3"/>
    <property type="match status" value="1"/>
</dbReference>
<dbReference type="Proteomes" id="UP001151760">
    <property type="component" value="Unassembled WGS sequence"/>
</dbReference>
<dbReference type="PANTHER" id="PTHR33064">
    <property type="entry name" value="POL PROTEIN"/>
    <property type="match status" value="1"/>
</dbReference>
<keyword evidence="10" id="KW-1185">Reference proteome</keyword>
<dbReference type="SUPFAM" id="SSF56672">
    <property type="entry name" value="DNA/RNA polymerases"/>
    <property type="match status" value="1"/>
</dbReference>
<accession>A0ABQ5DAC9</accession>
<evidence type="ECO:0000313" key="10">
    <source>
        <dbReference type="Proteomes" id="UP001151760"/>
    </source>
</evidence>
<dbReference type="InterPro" id="IPR041373">
    <property type="entry name" value="RT_RNaseH"/>
</dbReference>
<dbReference type="EMBL" id="BQNB010015118">
    <property type="protein sequence ID" value="GJT36215.1"/>
    <property type="molecule type" value="Genomic_DNA"/>
</dbReference>
<dbReference type="InterPro" id="IPR043502">
    <property type="entry name" value="DNA/RNA_pol_sf"/>
</dbReference>
<reference evidence="9" key="1">
    <citation type="journal article" date="2022" name="Int. J. Mol. Sci.">
        <title>Draft Genome of Tanacetum Coccineum: Genomic Comparison of Closely Related Tanacetum-Family Plants.</title>
        <authorList>
            <person name="Yamashiro T."/>
            <person name="Shiraishi A."/>
            <person name="Nakayama K."/>
            <person name="Satake H."/>
        </authorList>
    </citation>
    <scope>NUCLEOTIDE SEQUENCE</scope>
</reference>
<evidence type="ECO:0000259" key="8">
    <source>
        <dbReference type="Pfam" id="PF17917"/>
    </source>
</evidence>
<dbReference type="Pfam" id="PF17917">
    <property type="entry name" value="RT_RNaseH"/>
    <property type="match status" value="1"/>
</dbReference>
<keyword evidence="5" id="KW-0378">Hydrolase</keyword>
<keyword evidence="4" id="KW-0255">Endonuclease</keyword>
<gene>
    <name evidence="9" type="ORF">Tco_0926634</name>
</gene>